<dbReference type="STRING" id="408657.SAMN04487995_3381"/>
<dbReference type="SUPFAM" id="SSF75011">
    <property type="entry name" value="3-carboxy-cis,cis-mucoante lactonizing enzyme"/>
    <property type="match status" value="1"/>
</dbReference>
<evidence type="ECO:0000313" key="1">
    <source>
        <dbReference type="EMBL" id="SEJ13207.1"/>
    </source>
</evidence>
<organism evidence="1 2">
    <name type="scientific">Dyadobacter koreensis</name>
    <dbReference type="NCBI Taxonomy" id="408657"/>
    <lineage>
        <taxon>Bacteria</taxon>
        <taxon>Pseudomonadati</taxon>
        <taxon>Bacteroidota</taxon>
        <taxon>Cytophagia</taxon>
        <taxon>Cytophagales</taxon>
        <taxon>Spirosomataceae</taxon>
        <taxon>Dyadobacter</taxon>
    </lineage>
</organism>
<evidence type="ECO:0000313" key="2">
    <source>
        <dbReference type="Proteomes" id="UP000199532"/>
    </source>
</evidence>
<name>A0A1H6WGG9_9BACT</name>
<reference evidence="1 2" key="1">
    <citation type="submission" date="2016-10" db="EMBL/GenBank/DDBJ databases">
        <authorList>
            <person name="de Groot N.N."/>
        </authorList>
    </citation>
    <scope>NUCLEOTIDE SEQUENCE [LARGE SCALE GENOMIC DNA]</scope>
    <source>
        <strain evidence="1 2">DSM 19938</strain>
    </source>
</reference>
<gene>
    <name evidence="1" type="ORF">SAMN04487995_3381</name>
</gene>
<sequence length="272" mass="31011">MFAIETVLCTCNPDKRTNSFKKVRSDYKISKIGNLPDVANESSGIARTKKGTFWTHNDSGGKPELYEIDSTGRLLSTKVIPNSENKDWEDLAQDENGNIYIGDFGNNSNSRRALIVYKVPQVTGETEKITFNYADQKEFPPSKDQLNFDCEAFFHHKDKLYLFSKNRSRQNRYVKLYELPSQKGNYSVAPIDSIEIKTQVTSADISPDGKTFALLTYGKILTFGIDDGIINFKKPLGCFKFARKQAEAMIFVNNTDMIVTNEQQQIFRITYR</sequence>
<proteinExistence type="predicted"/>
<keyword evidence="2" id="KW-1185">Reference proteome</keyword>
<dbReference type="EMBL" id="FNXY01000005">
    <property type="protein sequence ID" value="SEJ13207.1"/>
    <property type="molecule type" value="Genomic_DNA"/>
</dbReference>
<accession>A0A1H6WGG9</accession>
<protein>
    <submittedName>
        <fullName evidence="1">Uncharacterized protein</fullName>
    </submittedName>
</protein>
<dbReference type="AlphaFoldDB" id="A0A1H6WGG9"/>
<dbReference type="Proteomes" id="UP000199532">
    <property type="component" value="Unassembled WGS sequence"/>
</dbReference>